<feature type="compositionally biased region" description="Polar residues" evidence="1">
    <location>
        <begin position="294"/>
        <end position="307"/>
    </location>
</feature>
<feature type="compositionally biased region" description="Polar residues" evidence="1">
    <location>
        <begin position="201"/>
        <end position="223"/>
    </location>
</feature>
<dbReference type="Proteomes" id="UP000193642">
    <property type="component" value="Unassembled WGS sequence"/>
</dbReference>
<feature type="compositionally biased region" description="Low complexity" evidence="1">
    <location>
        <begin position="63"/>
        <end position="75"/>
    </location>
</feature>
<feature type="compositionally biased region" description="Polar residues" evidence="1">
    <location>
        <begin position="175"/>
        <end position="185"/>
    </location>
</feature>
<evidence type="ECO:0000313" key="4">
    <source>
        <dbReference type="Proteomes" id="UP000193642"/>
    </source>
</evidence>
<organism evidence="3 4">
    <name type="scientific">Rhizoclosmatium globosum</name>
    <dbReference type="NCBI Taxonomy" id="329046"/>
    <lineage>
        <taxon>Eukaryota</taxon>
        <taxon>Fungi</taxon>
        <taxon>Fungi incertae sedis</taxon>
        <taxon>Chytridiomycota</taxon>
        <taxon>Chytridiomycota incertae sedis</taxon>
        <taxon>Chytridiomycetes</taxon>
        <taxon>Chytridiales</taxon>
        <taxon>Chytriomycetaceae</taxon>
        <taxon>Rhizoclosmatium</taxon>
    </lineage>
</organism>
<keyword evidence="2" id="KW-0812">Transmembrane</keyword>
<evidence type="ECO:0000256" key="2">
    <source>
        <dbReference type="SAM" id="Phobius"/>
    </source>
</evidence>
<keyword evidence="2" id="KW-1133">Transmembrane helix</keyword>
<feature type="region of interest" description="Disordered" evidence="1">
    <location>
        <begin position="487"/>
        <end position="520"/>
    </location>
</feature>
<feature type="compositionally biased region" description="Basic residues" evidence="1">
    <location>
        <begin position="186"/>
        <end position="200"/>
    </location>
</feature>
<feature type="compositionally biased region" description="Basic and acidic residues" evidence="1">
    <location>
        <begin position="449"/>
        <end position="461"/>
    </location>
</feature>
<accession>A0A1Y2CNI9</accession>
<name>A0A1Y2CNI9_9FUNG</name>
<feature type="region of interest" description="Disordered" evidence="1">
    <location>
        <begin position="243"/>
        <end position="264"/>
    </location>
</feature>
<sequence>MTPHTTHPCSSASCIDFNACLLADVLELRLELMAKTEKLVTMLGGICTDSNHGILTKRLSSPMTTSAATSARPSSYHAGIGQQKHGADTETTDMSKSHVDLGLRWTGADYFVDAEVNRSNTINVFADKSTSNLYQRRGSRRASYFTGFTGNQSSSRVSVSKSKQELLVTAEGSELTPTAPTSGIQSKRRVSKASIRHMRTAKSSAHGSKNNLNSPSLQSPHLRSPMMQSIATIKSTRQIVKEPIKDEPTPSLSSSKGPTKSTDSLHKRLARMLLPRTSLGNTLTINQFSQNATLVPQPRLSTGNQPNLKLPKSQRSSIRKSSRNNISSGSIPSSTDINPQQQTQPQQTTTLSIANSSSQSLPPSINISERSFPTDYPAPRTQSTSLHDLSSPSSHTASRDSIDHRFAGAPEVPPIPAHYSLDTITSGDGSYSHRSSIDHNAGTTGSMDVSRRGSDKTRKSVDYGAGGSGGEVVGVVEYGSLLRAKTMGAHQRGGGGVHSQDSLEKRGKKGDRSDGEGRQENVAARLAMLKNAKMKKSADGIGVGASMGSGTGSRHFGNELKGVAVAVKSPLVVGEMLFESSSGSLPMNNVGASTDRNIRRMISAGTEEELDNRVAPLGIPAISGRLSSNNRRSEVEQPQTVSFTPSAHIAINVENADRVSEKMDFQQDDSPTKSDLRFRAVYQTYLVCFLLPAFDNKGRKLELDQFEEEDFESIQFGINGLHPKSYFNTGWDFIITILYFVCLWMIPYTIAFNLSHSIWITSL</sequence>
<keyword evidence="2" id="KW-0472">Membrane</keyword>
<feature type="compositionally biased region" description="Polar residues" evidence="1">
    <location>
        <begin position="351"/>
        <end position="371"/>
    </location>
</feature>
<feature type="transmembrane region" description="Helical" evidence="2">
    <location>
        <begin position="733"/>
        <end position="754"/>
    </location>
</feature>
<gene>
    <name evidence="3" type="ORF">BCR33DRAFT_782306</name>
</gene>
<feature type="compositionally biased region" description="Low complexity" evidence="1">
    <location>
        <begin position="323"/>
        <end position="350"/>
    </location>
</feature>
<feature type="compositionally biased region" description="Basic and acidic residues" evidence="1">
    <location>
        <begin position="501"/>
        <end position="519"/>
    </location>
</feature>
<dbReference type="AlphaFoldDB" id="A0A1Y2CNI9"/>
<feature type="region of interest" description="Disordered" evidence="1">
    <location>
        <begin position="294"/>
        <end position="466"/>
    </location>
</feature>
<feature type="compositionally biased region" description="Low complexity" evidence="1">
    <location>
        <begin position="383"/>
        <end position="396"/>
    </location>
</feature>
<feature type="region of interest" description="Disordered" evidence="1">
    <location>
        <begin position="170"/>
        <end position="223"/>
    </location>
</feature>
<protein>
    <submittedName>
        <fullName evidence="3">Uncharacterized protein</fullName>
    </submittedName>
</protein>
<reference evidence="3 4" key="1">
    <citation type="submission" date="2016-07" db="EMBL/GenBank/DDBJ databases">
        <title>Pervasive Adenine N6-methylation of Active Genes in Fungi.</title>
        <authorList>
            <consortium name="DOE Joint Genome Institute"/>
            <person name="Mondo S.J."/>
            <person name="Dannebaum R.O."/>
            <person name="Kuo R.C."/>
            <person name="Labutti K."/>
            <person name="Haridas S."/>
            <person name="Kuo A."/>
            <person name="Salamov A."/>
            <person name="Ahrendt S.R."/>
            <person name="Lipzen A."/>
            <person name="Sullivan W."/>
            <person name="Andreopoulos W.B."/>
            <person name="Clum A."/>
            <person name="Lindquist E."/>
            <person name="Daum C."/>
            <person name="Ramamoorthy G.K."/>
            <person name="Gryganskyi A."/>
            <person name="Culley D."/>
            <person name="Magnuson J.K."/>
            <person name="James T.Y."/>
            <person name="O'Malley M.A."/>
            <person name="Stajich J.E."/>
            <person name="Spatafora J.W."/>
            <person name="Visel A."/>
            <person name="Grigoriev I.V."/>
        </authorList>
    </citation>
    <scope>NUCLEOTIDE SEQUENCE [LARGE SCALE GENOMIC DNA]</scope>
    <source>
        <strain evidence="3 4">JEL800</strain>
    </source>
</reference>
<feature type="compositionally biased region" description="Polar residues" evidence="1">
    <location>
        <begin position="250"/>
        <end position="262"/>
    </location>
</feature>
<comment type="caution">
    <text evidence="3">The sequence shown here is derived from an EMBL/GenBank/DDBJ whole genome shotgun (WGS) entry which is preliminary data.</text>
</comment>
<feature type="compositionally biased region" description="Basic and acidic residues" evidence="1">
    <location>
        <begin position="397"/>
        <end position="406"/>
    </location>
</feature>
<feature type="region of interest" description="Disordered" evidence="1">
    <location>
        <begin position="63"/>
        <end position="93"/>
    </location>
</feature>
<proteinExistence type="predicted"/>
<feature type="compositionally biased region" description="Polar residues" evidence="1">
    <location>
        <begin position="422"/>
        <end position="434"/>
    </location>
</feature>
<dbReference type="EMBL" id="MCGO01000011">
    <property type="protein sequence ID" value="ORY48599.1"/>
    <property type="molecule type" value="Genomic_DNA"/>
</dbReference>
<evidence type="ECO:0000256" key="1">
    <source>
        <dbReference type="SAM" id="MobiDB-lite"/>
    </source>
</evidence>
<evidence type="ECO:0000313" key="3">
    <source>
        <dbReference type="EMBL" id="ORY48599.1"/>
    </source>
</evidence>
<keyword evidence="4" id="KW-1185">Reference proteome</keyword>